<dbReference type="PANTHER" id="PTHR43436">
    <property type="entry name" value="ARAC-FAMILY TRANSCRIPTIONAL REGULATOR"/>
    <property type="match status" value="1"/>
</dbReference>
<evidence type="ECO:0000313" key="4">
    <source>
        <dbReference type="EMBL" id="AJH00581.2"/>
    </source>
</evidence>
<dbReference type="SMART" id="SM00342">
    <property type="entry name" value="HTH_ARAC"/>
    <property type="match status" value="1"/>
</dbReference>
<accession>A0A0B5QI02</accession>
<dbReference type="Gene3D" id="1.10.10.60">
    <property type="entry name" value="Homeodomain-like"/>
    <property type="match status" value="1"/>
</dbReference>
<sequence length="192" mass="22143">MTIFAGSPIETMDSSSRIRLFNINNKKLYLGAFVGKADEELLDLFIRLLKLNDRPKDAYFLGELIKREMIYQILTGEYGYLFFQQAIVEKQADGIGKAIEWIKKNYTSAFAMEELGKSNNMSVSSLHHKFKEVTNMGPLQYQKELRLREARRFMLRESLDITSAAMAVGYESSSQFSRENISGFFESHHLEI</sequence>
<proteinExistence type="predicted"/>
<dbReference type="STRING" id="1520.LF65_04035"/>
<dbReference type="SUPFAM" id="SSF46689">
    <property type="entry name" value="Homeodomain-like"/>
    <property type="match status" value="1"/>
</dbReference>
<dbReference type="InterPro" id="IPR009057">
    <property type="entry name" value="Homeodomain-like_sf"/>
</dbReference>
<keyword evidence="1" id="KW-0805">Transcription regulation</keyword>
<reference evidence="5" key="1">
    <citation type="submission" date="2014-12" db="EMBL/GenBank/DDBJ databases">
        <title>Genome sequence of Clostridium beijerinckii strain 59B.</title>
        <authorList>
            <person name="Little G.T."/>
            <person name="Minton N.P."/>
        </authorList>
    </citation>
    <scope>NUCLEOTIDE SEQUENCE [LARGE SCALE GENOMIC DNA]</scope>
    <source>
        <strain evidence="5">59B</strain>
    </source>
</reference>
<name>A0A0B5QI02_CLOBE</name>
<dbReference type="InterPro" id="IPR018060">
    <property type="entry name" value="HTH_AraC"/>
</dbReference>
<protein>
    <recommendedName>
        <fullName evidence="3">HTH araC/xylS-type domain-containing protein</fullName>
    </recommendedName>
</protein>
<evidence type="ECO:0000256" key="1">
    <source>
        <dbReference type="ARBA" id="ARBA00023015"/>
    </source>
</evidence>
<feature type="domain" description="HTH araC/xylS-type" evidence="3">
    <location>
        <begin position="96"/>
        <end position="178"/>
    </location>
</feature>
<evidence type="ECO:0000256" key="2">
    <source>
        <dbReference type="ARBA" id="ARBA00023163"/>
    </source>
</evidence>
<dbReference type="PROSITE" id="PS01124">
    <property type="entry name" value="HTH_ARAC_FAMILY_2"/>
    <property type="match status" value="1"/>
</dbReference>
<organism evidence="4 5">
    <name type="scientific">Clostridium beijerinckii</name>
    <name type="common">Clostridium MP</name>
    <dbReference type="NCBI Taxonomy" id="1520"/>
    <lineage>
        <taxon>Bacteria</taxon>
        <taxon>Bacillati</taxon>
        <taxon>Bacillota</taxon>
        <taxon>Clostridia</taxon>
        <taxon>Eubacteriales</taxon>
        <taxon>Clostridiaceae</taxon>
        <taxon>Clostridium</taxon>
    </lineage>
</organism>
<dbReference type="PANTHER" id="PTHR43436:SF1">
    <property type="entry name" value="TRANSCRIPTIONAL REGULATORY PROTEIN"/>
    <property type="match status" value="1"/>
</dbReference>
<keyword evidence="2" id="KW-0804">Transcription</keyword>
<dbReference type="Pfam" id="PF12833">
    <property type="entry name" value="HTH_18"/>
    <property type="match status" value="1"/>
</dbReference>
<dbReference type="Pfam" id="PF06719">
    <property type="entry name" value="AraC_N"/>
    <property type="match status" value="1"/>
</dbReference>
<evidence type="ECO:0000313" key="5">
    <source>
        <dbReference type="Proteomes" id="UP000031866"/>
    </source>
</evidence>
<dbReference type="GO" id="GO:0043565">
    <property type="term" value="F:sequence-specific DNA binding"/>
    <property type="evidence" value="ECO:0007669"/>
    <property type="project" value="InterPro"/>
</dbReference>
<dbReference type="KEGG" id="cbei:LF65_04035"/>
<dbReference type="InterPro" id="IPR009594">
    <property type="entry name" value="Tscrpt_reg_HTH_AraC_N"/>
</dbReference>
<evidence type="ECO:0000259" key="3">
    <source>
        <dbReference type="PROSITE" id="PS01124"/>
    </source>
</evidence>
<dbReference type="GO" id="GO:0003700">
    <property type="term" value="F:DNA-binding transcription factor activity"/>
    <property type="evidence" value="ECO:0007669"/>
    <property type="project" value="InterPro"/>
</dbReference>
<dbReference type="AlphaFoldDB" id="A0A0B5QI02"/>
<dbReference type="EMBL" id="CP010086">
    <property type="protein sequence ID" value="AJH00581.2"/>
    <property type="molecule type" value="Genomic_DNA"/>
</dbReference>
<dbReference type="Proteomes" id="UP000031866">
    <property type="component" value="Chromosome"/>
</dbReference>
<gene>
    <name evidence="4" type="ORF">LF65_04035</name>
</gene>